<name>A0A182Q2W7_9DIPT</name>
<feature type="region of interest" description="Disordered" evidence="1">
    <location>
        <begin position="112"/>
        <end position="207"/>
    </location>
</feature>
<sequence>MEFAHRARTRVTYRNQCFSRRHRGKAELNQTSVLPEAMLRAMKLSLVGWCALFCAALLQPINAADDQLADEVEKLGDRGPLLVNNYIPVTMQILHHCIEMIQYEPVLMAPNAESASGGTSPSSTARPTTTTTAATTTSTIATTSTTKPSGDTTLTTAKPADSTLVPTSPHKPGYYGPDKPPPTVVSTTMKATTSSTPVTTTTEVPKVNENPTTQSLLWSDKPFTEWFLESKRKALPQNALPNTELLDPLPLKVLQAFNREPYEPLALRPEDNANEFRRLYDDKYRGPISLIVLEKGTKKGGKKRVPPTKPYLHMLVLYDLLKREAKKNMYNIYEGYSEAILEELTLMDFPTAKDQLHYALTQLLERKDIEKSDVVSRSKQMITDLNTRNSALTMALEVVPPLRFGL</sequence>
<dbReference type="AlphaFoldDB" id="A0A182Q2W7"/>
<dbReference type="EnsemblMetazoa" id="AFAF002015-RA">
    <property type="protein sequence ID" value="AFAF002015-PA"/>
    <property type="gene ID" value="AFAF002015"/>
</dbReference>
<dbReference type="Proteomes" id="UP000075886">
    <property type="component" value="Unassembled WGS sequence"/>
</dbReference>
<protein>
    <submittedName>
        <fullName evidence="2">Uncharacterized protein</fullName>
    </submittedName>
</protein>
<proteinExistence type="predicted"/>
<accession>A0A182Q2W7</accession>
<evidence type="ECO:0000313" key="3">
    <source>
        <dbReference type="Proteomes" id="UP000075886"/>
    </source>
</evidence>
<evidence type="ECO:0000313" key="2">
    <source>
        <dbReference type="EnsemblMetazoa" id="AFAF002015-PA"/>
    </source>
</evidence>
<dbReference type="EMBL" id="AXCN02000193">
    <property type="status" value="NOT_ANNOTATED_CDS"/>
    <property type="molecule type" value="Genomic_DNA"/>
</dbReference>
<feature type="compositionally biased region" description="Low complexity" evidence="1">
    <location>
        <begin position="184"/>
        <end position="207"/>
    </location>
</feature>
<evidence type="ECO:0000256" key="1">
    <source>
        <dbReference type="SAM" id="MobiDB-lite"/>
    </source>
</evidence>
<keyword evidence="3" id="KW-1185">Reference proteome</keyword>
<reference evidence="2" key="2">
    <citation type="submission" date="2020-05" db="UniProtKB">
        <authorList>
            <consortium name="EnsemblMetazoa"/>
        </authorList>
    </citation>
    <scope>IDENTIFICATION</scope>
    <source>
        <strain evidence="2">FAR1</strain>
    </source>
</reference>
<reference evidence="3" key="1">
    <citation type="submission" date="2014-01" db="EMBL/GenBank/DDBJ databases">
        <title>The Genome Sequence of Anopheles farauti FAR1 (V2).</title>
        <authorList>
            <consortium name="The Broad Institute Genomics Platform"/>
            <person name="Neafsey D.E."/>
            <person name="Besansky N."/>
            <person name="Howell P."/>
            <person name="Walton C."/>
            <person name="Young S.K."/>
            <person name="Zeng Q."/>
            <person name="Gargeya S."/>
            <person name="Fitzgerald M."/>
            <person name="Haas B."/>
            <person name="Abouelleil A."/>
            <person name="Allen A.W."/>
            <person name="Alvarado L."/>
            <person name="Arachchi H.M."/>
            <person name="Berlin A.M."/>
            <person name="Chapman S.B."/>
            <person name="Gainer-Dewar J."/>
            <person name="Goldberg J."/>
            <person name="Griggs A."/>
            <person name="Gujja S."/>
            <person name="Hansen M."/>
            <person name="Howarth C."/>
            <person name="Imamovic A."/>
            <person name="Ireland A."/>
            <person name="Larimer J."/>
            <person name="McCowan C."/>
            <person name="Murphy C."/>
            <person name="Pearson M."/>
            <person name="Poon T.W."/>
            <person name="Priest M."/>
            <person name="Roberts A."/>
            <person name="Saif S."/>
            <person name="Shea T."/>
            <person name="Sisk P."/>
            <person name="Sykes S."/>
            <person name="Wortman J."/>
            <person name="Nusbaum C."/>
            <person name="Birren B."/>
        </authorList>
    </citation>
    <scope>NUCLEOTIDE SEQUENCE [LARGE SCALE GENOMIC DNA]</scope>
    <source>
        <strain evidence="3">FAR1</strain>
    </source>
</reference>
<feature type="compositionally biased region" description="Low complexity" evidence="1">
    <location>
        <begin position="114"/>
        <end position="156"/>
    </location>
</feature>
<organism evidence="2 3">
    <name type="scientific">Anopheles farauti</name>
    <dbReference type="NCBI Taxonomy" id="69004"/>
    <lineage>
        <taxon>Eukaryota</taxon>
        <taxon>Metazoa</taxon>
        <taxon>Ecdysozoa</taxon>
        <taxon>Arthropoda</taxon>
        <taxon>Hexapoda</taxon>
        <taxon>Insecta</taxon>
        <taxon>Pterygota</taxon>
        <taxon>Neoptera</taxon>
        <taxon>Endopterygota</taxon>
        <taxon>Diptera</taxon>
        <taxon>Nematocera</taxon>
        <taxon>Culicoidea</taxon>
        <taxon>Culicidae</taxon>
        <taxon>Anophelinae</taxon>
        <taxon>Anopheles</taxon>
    </lineage>
</organism>
<dbReference type="VEuPathDB" id="VectorBase:AFAF002015"/>